<dbReference type="SUPFAM" id="SSF54791">
    <property type="entry name" value="Eukaryotic type KH-domain (KH-domain type I)"/>
    <property type="match status" value="2"/>
</dbReference>
<dbReference type="InterPro" id="IPR004087">
    <property type="entry name" value="KH_dom"/>
</dbReference>
<dbReference type="GO" id="GO:0003723">
    <property type="term" value="F:RNA binding"/>
    <property type="evidence" value="ECO:0007669"/>
    <property type="project" value="UniProtKB-UniRule"/>
</dbReference>
<reference evidence="5 6" key="1">
    <citation type="journal article" date="2022" name="Nat. Plants">
        <title>Genomes of leafy and leafless Platanthera orchids illuminate the evolution of mycoheterotrophy.</title>
        <authorList>
            <person name="Li M.H."/>
            <person name="Liu K.W."/>
            <person name="Li Z."/>
            <person name="Lu H.C."/>
            <person name="Ye Q.L."/>
            <person name="Zhang D."/>
            <person name="Wang J.Y."/>
            <person name="Li Y.F."/>
            <person name="Zhong Z.M."/>
            <person name="Liu X."/>
            <person name="Yu X."/>
            <person name="Liu D.K."/>
            <person name="Tu X.D."/>
            <person name="Liu B."/>
            <person name="Hao Y."/>
            <person name="Liao X.Y."/>
            <person name="Jiang Y.T."/>
            <person name="Sun W.H."/>
            <person name="Chen J."/>
            <person name="Chen Y.Q."/>
            <person name="Ai Y."/>
            <person name="Zhai J.W."/>
            <person name="Wu S.S."/>
            <person name="Zhou Z."/>
            <person name="Hsiao Y.Y."/>
            <person name="Wu W.L."/>
            <person name="Chen Y.Y."/>
            <person name="Lin Y.F."/>
            <person name="Hsu J.L."/>
            <person name="Li C.Y."/>
            <person name="Wang Z.W."/>
            <person name="Zhao X."/>
            <person name="Zhong W.Y."/>
            <person name="Ma X.K."/>
            <person name="Ma L."/>
            <person name="Huang J."/>
            <person name="Chen G.Z."/>
            <person name="Huang M.Z."/>
            <person name="Huang L."/>
            <person name="Peng D.H."/>
            <person name="Luo Y.B."/>
            <person name="Zou S.Q."/>
            <person name="Chen S.P."/>
            <person name="Lan S."/>
            <person name="Tsai W.C."/>
            <person name="Van de Peer Y."/>
            <person name="Liu Z.J."/>
        </authorList>
    </citation>
    <scope>NUCLEOTIDE SEQUENCE [LARGE SCALE GENOMIC DNA]</scope>
    <source>
        <strain evidence="5">Lor287</strain>
    </source>
</reference>
<dbReference type="PANTHER" id="PTHR10288">
    <property type="entry name" value="KH DOMAIN CONTAINING RNA BINDING PROTEIN"/>
    <property type="match status" value="1"/>
</dbReference>
<gene>
    <name evidence="5" type="ORF">KSP39_PZI020115</name>
</gene>
<dbReference type="InterPro" id="IPR004088">
    <property type="entry name" value="KH_dom_type_1"/>
</dbReference>
<evidence type="ECO:0000259" key="4">
    <source>
        <dbReference type="SMART" id="SM00322"/>
    </source>
</evidence>
<dbReference type="Proteomes" id="UP001418222">
    <property type="component" value="Unassembled WGS sequence"/>
</dbReference>
<keyword evidence="1" id="KW-0677">Repeat</keyword>
<dbReference type="CDD" id="cd00105">
    <property type="entry name" value="KH-I"/>
    <property type="match status" value="2"/>
</dbReference>
<feature type="compositionally biased region" description="Polar residues" evidence="3">
    <location>
        <begin position="208"/>
        <end position="218"/>
    </location>
</feature>
<feature type="compositionally biased region" description="Low complexity" evidence="3">
    <location>
        <begin position="609"/>
        <end position="627"/>
    </location>
</feature>
<dbReference type="SMART" id="SM00322">
    <property type="entry name" value="KH"/>
    <property type="match status" value="2"/>
</dbReference>
<dbReference type="AlphaFoldDB" id="A0AAP0B031"/>
<comment type="caution">
    <text evidence="5">The sequence shown here is derived from an EMBL/GenBank/DDBJ whole genome shotgun (WGS) entry which is preliminary data.</text>
</comment>
<evidence type="ECO:0000256" key="1">
    <source>
        <dbReference type="ARBA" id="ARBA00022737"/>
    </source>
</evidence>
<protein>
    <recommendedName>
        <fullName evidence="4">K Homology domain-containing protein</fullName>
    </recommendedName>
</protein>
<dbReference type="Pfam" id="PF00013">
    <property type="entry name" value="KH_1"/>
    <property type="match status" value="2"/>
</dbReference>
<proteinExistence type="predicted"/>
<feature type="compositionally biased region" description="Basic and acidic residues" evidence="3">
    <location>
        <begin position="186"/>
        <end position="195"/>
    </location>
</feature>
<dbReference type="Gene3D" id="3.30.1370.10">
    <property type="entry name" value="K Homology domain, type 1"/>
    <property type="match status" value="2"/>
</dbReference>
<feature type="compositionally biased region" description="Basic and acidic residues" evidence="3">
    <location>
        <begin position="31"/>
        <end position="40"/>
    </location>
</feature>
<feature type="compositionally biased region" description="Polar residues" evidence="3">
    <location>
        <begin position="647"/>
        <end position="658"/>
    </location>
</feature>
<evidence type="ECO:0000256" key="2">
    <source>
        <dbReference type="PROSITE-ProRule" id="PRU00117"/>
    </source>
</evidence>
<name>A0AAP0B031_9ASPA</name>
<feature type="compositionally biased region" description="Low complexity" evidence="3">
    <location>
        <begin position="681"/>
        <end position="692"/>
    </location>
</feature>
<feature type="region of interest" description="Disordered" evidence="3">
    <location>
        <begin position="1"/>
        <end position="96"/>
    </location>
</feature>
<feature type="compositionally biased region" description="Basic and acidic residues" evidence="3">
    <location>
        <begin position="86"/>
        <end position="96"/>
    </location>
</feature>
<dbReference type="EMBL" id="JBBWWQ010000018">
    <property type="protein sequence ID" value="KAK8921603.1"/>
    <property type="molecule type" value="Genomic_DNA"/>
</dbReference>
<sequence length="797" mass="84279">MAEAEVAGDNEFPVCEGKDATPPVNGTEPEAPVRLEKEAPDVVAEVVQDAPGHKRKLEDLEPSENDEAPTKKKEICTDPVSQQRSPAEEEVKAASEVATKKIEVEAGGSGKHSTEEPLPAAYAAASDAAASDIAASNLQLVNSVVDGKVNEEKIGYDGEIDMAGLGQLKSGAELVSNGEIASTENIQHDSLDDKQSYPTLGHHGSPPHNGQQASSDLTTSCKVEVPNNKVGVIIGKSGDTIRYLQTNSGAKIQITKDANTDPHSSTRLVELVGTLESISKAEQLIRDVLAESEAGGSPSLVARGFITPGGEQLEIQIPNEKVGVIIGKGGETIKNLQRKSGARMQLLPPHLPDGDSSKERIVRIVGNKKQVESARELIKGVLNQSPFRPSPLSGAHNQHPFRGPRGPPATQWASRGPSPHYQPSGYDHQPRGMYPQPTQYPQSYGGYSSQQQPPPKGWDQPRPAVTPSQMAASSGGYDYYNQGGPAPNTHLSNPSPGPIPTSTPTPINYNYSQSQAPDGYGHPAPYAQPPPSQQNYGQGYSEPKYDSQPAPHVYGQQSVGLQPGMYPQQSAAPYGKPAYSAPQEAPSNYNQPRGPQPGDPMYQGPLPSQYPQHTPVQQQYPQQQYPYGMSVPTQQAPPYVQAYGPASTPSDIYAQQPTAGYHPPQGYAGQPAPTYSQPVTQSGGYSQYPSSQASYVDQTAPANANYGYQGGASSDAGYVGNVPAAGYTAPQPATSQPVYSQPQVNPSGYYDQSAQPQSGYGGAPTAAAAPAGYANSGAVAQPGYSGQYDASQMYGHH</sequence>
<feature type="domain" description="K Homology" evidence="4">
    <location>
        <begin position="217"/>
        <end position="290"/>
    </location>
</feature>
<accession>A0AAP0B031</accession>
<dbReference type="InterPro" id="IPR036612">
    <property type="entry name" value="KH_dom_type_1_sf"/>
</dbReference>
<feature type="domain" description="K Homology" evidence="4">
    <location>
        <begin position="309"/>
        <end position="383"/>
    </location>
</feature>
<evidence type="ECO:0000313" key="6">
    <source>
        <dbReference type="Proteomes" id="UP001418222"/>
    </source>
</evidence>
<feature type="region of interest" description="Disordered" evidence="3">
    <location>
        <begin position="384"/>
        <end position="692"/>
    </location>
</feature>
<feature type="region of interest" description="Disordered" evidence="3">
    <location>
        <begin position="731"/>
        <end position="768"/>
    </location>
</feature>
<keyword evidence="6" id="KW-1185">Reference proteome</keyword>
<keyword evidence="2" id="KW-0694">RNA-binding</keyword>
<feature type="compositionally biased region" description="Polar residues" evidence="3">
    <location>
        <begin position="731"/>
        <end position="757"/>
    </location>
</feature>
<feature type="compositionally biased region" description="Low complexity" evidence="3">
    <location>
        <begin position="439"/>
        <end position="451"/>
    </location>
</feature>
<evidence type="ECO:0000256" key="3">
    <source>
        <dbReference type="SAM" id="MobiDB-lite"/>
    </source>
</evidence>
<feature type="region of interest" description="Disordered" evidence="3">
    <location>
        <begin position="185"/>
        <end position="218"/>
    </location>
</feature>
<evidence type="ECO:0000313" key="5">
    <source>
        <dbReference type="EMBL" id="KAK8921603.1"/>
    </source>
</evidence>
<organism evidence="5 6">
    <name type="scientific">Platanthera zijinensis</name>
    <dbReference type="NCBI Taxonomy" id="2320716"/>
    <lineage>
        <taxon>Eukaryota</taxon>
        <taxon>Viridiplantae</taxon>
        <taxon>Streptophyta</taxon>
        <taxon>Embryophyta</taxon>
        <taxon>Tracheophyta</taxon>
        <taxon>Spermatophyta</taxon>
        <taxon>Magnoliopsida</taxon>
        <taxon>Liliopsida</taxon>
        <taxon>Asparagales</taxon>
        <taxon>Orchidaceae</taxon>
        <taxon>Orchidoideae</taxon>
        <taxon>Orchideae</taxon>
        <taxon>Orchidinae</taxon>
        <taxon>Platanthera</taxon>
    </lineage>
</organism>
<dbReference type="PROSITE" id="PS50084">
    <property type="entry name" value="KH_TYPE_1"/>
    <property type="match status" value="2"/>
</dbReference>